<evidence type="ECO:0000256" key="1">
    <source>
        <dbReference type="ARBA" id="ARBA00023015"/>
    </source>
</evidence>
<evidence type="ECO:0000313" key="5">
    <source>
        <dbReference type="EMBL" id="AYN66373.1"/>
    </source>
</evidence>
<keyword evidence="6" id="KW-1185">Reference proteome</keyword>
<keyword evidence="2" id="KW-0238">DNA-binding</keyword>
<proteinExistence type="predicted"/>
<feature type="domain" description="HTH hxlR-type" evidence="4">
    <location>
        <begin position="1"/>
        <end position="85"/>
    </location>
</feature>
<evidence type="ECO:0000256" key="3">
    <source>
        <dbReference type="ARBA" id="ARBA00023163"/>
    </source>
</evidence>
<dbReference type="PANTHER" id="PTHR33204:SF29">
    <property type="entry name" value="TRANSCRIPTIONAL REGULATOR"/>
    <property type="match status" value="1"/>
</dbReference>
<evidence type="ECO:0000259" key="4">
    <source>
        <dbReference type="PROSITE" id="PS51118"/>
    </source>
</evidence>
<sequence length="89" mass="10108">MSEILFLIEKDICRFSEIKENLEGISDNVLSKNLNILSAAGILDKKIFNQVPLKVEYSLTQSGEQLVELLHELCSWGKLNGLKNKLNFK</sequence>
<reference evidence="5 6" key="1">
    <citation type="submission" date="2018-08" db="EMBL/GenBank/DDBJ databases">
        <title>The reduced genetic potential of extracellular carbohydrate catabolism in Euzebyella marina RN62, a Flavobacteriia bacterium isolated from the hadal water.</title>
        <authorList>
            <person name="Xue C."/>
        </authorList>
    </citation>
    <scope>NUCLEOTIDE SEQUENCE [LARGE SCALE GENOMIC DNA]</scope>
    <source>
        <strain evidence="5 6">RN62</strain>
    </source>
</reference>
<dbReference type="Gene3D" id="1.10.10.10">
    <property type="entry name" value="Winged helix-like DNA-binding domain superfamily/Winged helix DNA-binding domain"/>
    <property type="match status" value="1"/>
</dbReference>
<dbReference type="InterPro" id="IPR002577">
    <property type="entry name" value="HTH_HxlR"/>
</dbReference>
<dbReference type="EMBL" id="CP032050">
    <property type="protein sequence ID" value="AYN66373.1"/>
    <property type="molecule type" value="Genomic_DNA"/>
</dbReference>
<name>A0A3G2L2A7_9FLAO</name>
<dbReference type="SUPFAM" id="SSF46785">
    <property type="entry name" value="Winged helix' DNA-binding domain"/>
    <property type="match status" value="1"/>
</dbReference>
<evidence type="ECO:0000313" key="6">
    <source>
        <dbReference type="Proteomes" id="UP000276309"/>
    </source>
</evidence>
<protein>
    <submittedName>
        <fullName evidence="5">Transcriptional regulator</fullName>
    </submittedName>
</protein>
<dbReference type="GO" id="GO:0003677">
    <property type="term" value="F:DNA binding"/>
    <property type="evidence" value="ECO:0007669"/>
    <property type="project" value="UniProtKB-KW"/>
</dbReference>
<keyword evidence="1" id="KW-0805">Transcription regulation</keyword>
<dbReference type="RefSeq" id="WP_121847425.1">
    <property type="nucleotide sequence ID" value="NZ_CP032050.1"/>
</dbReference>
<dbReference type="InterPro" id="IPR036390">
    <property type="entry name" value="WH_DNA-bd_sf"/>
</dbReference>
<dbReference type="Proteomes" id="UP000276309">
    <property type="component" value="Chromosome"/>
</dbReference>
<dbReference type="PANTHER" id="PTHR33204">
    <property type="entry name" value="TRANSCRIPTIONAL REGULATOR, MARR FAMILY"/>
    <property type="match status" value="1"/>
</dbReference>
<dbReference type="OrthoDB" id="9797599at2"/>
<accession>A0A3G2L2A7</accession>
<dbReference type="AlphaFoldDB" id="A0A3G2L2A7"/>
<organism evidence="5 6">
    <name type="scientific">Euzebyella marina</name>
    <dbReference type="NCBI Taxonomy" id="1761453"/>
    <lineage>
        <taxon>Bacteria</taxon>
        <taxon>Pseudomonadati</taxon>
        <taxon>Bacteroidota</taxon>
        <taxon>Flavobacteriia</taxon>
        <taxon>Flavobacteriales</taxon>
        <taxon>Flavobacteriaceae</taxon>
        <taxon>Euzebyella</taxon>
    </lineage>
</organism>
<dbReference type="Pfam" id="PF01638">
    <property type="entry name" value="HxlR"/>
    <property type="match status" value="1"/>
</dbReference>
<dbReference type="KEGG" id="emar:D1013_02735"/>
<gene>
    <name evidence="5" type="ORF">D1013_02735</name>
</gene>
<dbReference type="InterPro" id="IPR036388">
    <property type="entry name" value="WH-like_DNA-bd_sf"/>
</dbReference>
<dbReference type="PROSITE" id="PS51118">
    <property type="entry name" value="HTH_HXLR"/>
    <property type="match status" value="1"/>
</dbReference>
<evidence type="ECO:0000256" key="2">
    <source>
        <dbReference type="ARBA" id="ARBA00023125"/>
    </source>
</evidence>
<keyword evidence="3" id="KW-0804">Transcription</keyword>